<feature type="domain" description="DUF4082" evidence="3">
    <location>
        <begin position="1019"/>
        <end position="1147"/>
    </location>
</feature>
<evidence type="ECO:0000259" key="4">
    <source>
        <dbReference type="Pfam" id="PF20254"/>
    </source>
</evidence>
<feature type="domain" description="DUF4082" evidence="3">
    <location>
        <begin position="1399"/>
        <end position="1527"/>
    </location>
</feature>
<evidence type="ECO:0000313" key="5">
    <source>
        <dbReference type="EMBL" id="QEC50093.1"/>
    </source>
</evidence>
<protein>
    <submittedName>
        <fullName evidence="5">DUF4082 domain-containing protein</fullName>
    </submittedName>
</protein>
<dbReference type="EMBL" id="CP042430">
    <property type="protein sequence ID" value="QEC50093.1"/>
    <property type="molecule type" value="Genomic_DNA"/>
</dbReference>
<feature type="domain" description="SbsA Ig-like" evidence="2">
    <location>
        <begin position="672"/>
        <end position="775"/>
    </location>
</feature>
<dbReference type="InterPro" id="IPR025141">
    <property type="entry name" value="DUF4082"/>
</dbReference>
<dbReference type="OrthoDB" id="505641at2"/>
<feature type="domain" description="SbsA Ig-like" evidence="2">
    <location>
        <begin position="1267"/>
        <end position="1368"/>
    </location>
</feature>
<dbReference type="Gene3D" id="2.60.40.1220">
    <property type="match status" value="6"/>
</dbReference>
<keyword evidence="1" id="KW-0732">Signal</keyword>
<evidence type="ECO:0000256" key="1">
    <source>
        <dbReference type="ARBA" id="ARBA00022729"/>
    </source>
</evidence>
<dbReference type="Proteomes" id="UP000321805">
    <property type="component" value="Chromosome"/>
</dbReference>
<feature type="domain" description="SbsA Ig-like" evidence="2">
    <location>
        <begin position="885"/>
        <end position="989"/>
    </location>
</feature>
<sequence length="1532" mass="155450">MSGTTSYRVYRGTTAGAITTLVGSPTAATFTDTATNGTTYYYAVTAVSSGESGRSNTAQAKPLARTCGSGNAVVLENCVPGTASWKLTNAGRAYDNGIEGFATATSVNQGGSVDLKINTGPSGDNAPFHIDIYRMGWYGGTHGRLISTIPGQRGVAQPGCDEGAGNTGLIDCSAWTATTTVTTSTSWPSGVYWLKLVRDDNGSDNSILLIVRQDGSHSSAVFEVPTSSYQAYNPYGGKSLYTFNSNGATTVSGTTRAVKVSYDRPYAQSYNGENDFFPFADLPNVGFLERQGYDLTYLTDTDLHATASLAADHKALISGAHSEYWSSEMRNAITAARNAGTGLFFTGSNQIYWRIRFESSPFSGAANRVEVAYKTTESGVADPVSPTGTWRDPAGANAPENAIAGEQYIGDNDVHPFPLVVPAAQGANRIWRHTTAANQAAGGSVSFGSGLVGWEWNARAANGLEPAGTQTFAASPVTGNILQDAGRTYVAGSATQASTAYKAASGAWVVSTGTNYWARGLDVNDAGAGEPTLDIQQATTNILSDMGARPTTPIAGIVVDPATAPVLTGRSPSPDATGVATTSAVTATFDSDLDASTVNGTTFTLRTAAGSAVAATVAYDAATRTAKLTPSSPLGGNATYTATLKGGSAGIAGWGGTLASDVTWSFTTGAGTPPTVLSITPADGASSVPISTTVKVTFDRDMTASTITSSTVTLAPQLGTAVAASVTYDAASDTATLTPSAALDPTRQYTATVSTSVKGADGTAMAAPATSTFTTAAALTVTGKQPAPLATGVSTSTLVRAVFSRGVDATTLTGTTFTLTPSGGSAVAAAISYDATTNTATLTPASALTLGVTYTARLAGTIKASDGSVLGNDVSWTFTTATTATTAPAVTATTPAAGSATASTVAAITATFDRALDPASVTAQSFVLLDASNVTVAGTVAYDSTSRTASLTPTAALTPGASYTAQLTTAIRSSDGTPMANAVSWTFTTADCACSLMPSTLTPAMTGLDVADGRSGTGWTYEMGTRFYVDKSMRLTTLRFYKDAGETGTHIGRVWNASGTQVASVTFANESASGWQKAVLATPLSLTAGAIYTASVGLNSRFVMTEGGLSAQLSNGSLHSVVGANGVFASAAGSYPTSSWHTSNYFVDVVVTSAGSPVNTPSVTSRTPVSGATNVDPLTTVTATFGSGMDPASITASTFVLQTAGGSTVPATVSWNDATLTATLRPTTALSTGASYTARLTTGIRSDDGTALPAAVTWSFSTAIGAAPSVTATSPAAGATSVAIDQPVQATFSGSMDPSTITATTFSLTGPSGVVPATVTYDDPSRTATLTPTGPLSASTTYTATITTGVKSAVGTSMSTAKVWTFTTSACPCSLMSGLTPALTGLDVRDGRGGSGPWTYELGTKVAVTSAVSLTAIRFYKDAAETGTHVGTLWAPDGTVLAQTTFTGETASGWQQQALSTPVTLTPGVVYTVSVGFNTRFVMTQSGLGTRLVNGPLFSIDDGRNGVYAASAGVFPTGSYSSSNYFVDAVVR</sequence>
<feature type="domain" description="N,N-dimethylformamidase beta subunit-like C-terminal" evidence="4">
    <location>
        <begin position="130"/>
        <end position="524"/>
    </location>
</feature>
<organism evidence="5 6">
    <name type="scientific">Baekduia soli</name>
    <dbReference type="NCBI Taxonomy" id="496014"/>
    <lineage>
        <taxon>Bacteria</taxon>
        <taxon>Bacillati</taxon>
        <taxon>Actinomycetota</taxon>
        <taxon>Thermoleophilia</taxon>
        <taxon>Solirubrobacterales</taxon>
        <taxon>Baekduiaceae</taxon>
        <taxon>Baekduia</taxon>
    </lineage>
</organism>
<gene>
    <name evidence="5" type="ORF">FSW04_22635</name>
</gene>
<dbReference type="Pfam" id="PF13205">
    <property type="entry name" value="Big_5"/>
    <property type="match status" value="6"/>
</dbReference>
<evidence type="ECO:0000259" key="3">
    <source>
        <dbReference type="Pfam" id="PF13313"/>
    </source>
</evidence>
<dbReference type="InterPro" id="IPR013783">
    <property type="entry name" value="Ig-like_fold"/>
</dbReference>
<feature type="domain" description="SbsA Ig-like" evidence="2">
    <location>
        <begin position="1159"/>
        <end position="1262"/>
    </location>
</feature>
<feature type="domain" description="SbsA Ig-like" evidence="2">
    <location>
        <begin position="778"/>
        <end position="880"/>
    </location>
</feature>
<dbReference type="Pfam" id="PF20254">
    <property type="entry name" value="DMFA2_C"/>
    <property type="match status" value="1"/>
</dbReference>
<dbReference type="InterPro" id="IPR014755">
    <property type="entry name" value="Cu-Rt/internalin_Ig-like"/>
</dbReference>
<reference evidence="5 6" key="1">
    <citation type="journal article" date="2018" name="J. Microbiol.">
        <title>Baekduia soli gen. nov., sp. nov., a novel bacterium isolated from the soil of Baekdu Mountain and proposal of a novel family name, Baekduiaceae fam. nov.</title>
        <authorList>
            <person name="An D.S."/>
            <person name="Siddiqi M.Z."/>
            <person name="Kim K.H."/>
            <person name="Yu H.S."/>
            <person name="Im W.T."/>
        </authorList>
    </citation>
    <scope>NUCLEOTIDE SEQUENCE [LARGE SCALE GENOMIC DNA]</scope>
    <source>
        <strain evidence="5 6">BR7-21</strain>
    </source>
</reference>
<evidence type="ECO:0000259" key="2">
    <source>
        <dbReference type="Pfam" id="PF13205"/>
    </source>
</evidence>
<proteinExistence type="predicted"/>
<dbReference type="GO" id="GO:0005975">
    <property type="term" value="P:carbohydrate metabolic process"/>
    <property type="evidence" value="ECO:0007669"/>
    <property type="project" value="UniProtKB-ARBA"/>
</dbReference>
<dbReference type="InterPro" id="IPR032812">
    <property type="entry name" value="SbsA_Ig"/>
</dbReference>
<keyword evidence="6" id="KW-1185">Reference proteome</keyword>
<feature type="domain" description="SbsA Ig-like" evidence="2">
    <location>
        <begin position="563"/>
        <end position="668"/>
    </location>
</feature>
<dbReference type="InterPro" id="IPR046540">
    <property type="entry name" value="DMFA2_C"/>
</dbReference>
<dbReference type="Pfam" id="PF13313">
    <property type="entry name" value="DUF4082"/>
    <property type="match status" value="2"/>
</dbReference>
<dbReference type="Gene3D" id="2.60.40.10">
    <property type="entry name" value="Immunoglobulins"/>
    <property type="match status" value="1"/>
</dbReference>
<dbReference type="KEGG" id="bsol:FSW04_22635"/>
<dbReference type="RefSeq" id="WP_146922456.1">
    <property type="nucleotide sequence ID" value="NZ_CP042430.1"/>
</dbReference>
<name>A0A5B8UA74_9ACTN</name>
<accession>A0A5B8UA74</accession>
<evidence type="ECO:0000313" key="6">
    <source>
        <dbReference type="Proteomes" id="UP000321805"/>
    </source>
</evidence>